<organism evidence="1 2">
    <name type="scientific">Legionella antarctica</name>
    <dbReference type="NCBI Taxonomy" id="2708020"/>
    <lineage>
        <taxon>Bacteria</taxon>
        <taxon>Pseudomonadati</taxon>
        <taxon>Pseudomonadota</taxon>
        <taxon>Gammaproteobacteria</taxon>
        <taxon>Legionellales</taxon>
        <taxon>Legionellaceae</taxon>
        <taxon>Legionella</taxon>
    </lineage>
</organism>
<dbReference type="KEGG" id="lant:TUM19329_28590"/>
<gene>
    <name evidence="1" type="ORF">TUM19329_28590</name>
</gene>
<dbReference type="AlphaFoldDB" id="A0A6F8T7V6"/>
<evidence type="ECO:0000313" key="1">
    <source>
        <dbReference type="EMBL" id="BCA96498.1"/>
    </source>
</evidence>
<proteinExistence type="predicted"/>
<dbReference type="Proteomes" id="UP000502894">
    <property type="component" value="Chromosome"/>
</dbReference>
<sequence length="39" mass="4594">MMKRQEIKQVLDELTKDIDSLADKKAVTMYPFGEIHLEE</sequence>
<reference evidence="1" key="1">
    <citation type="journal article" date="2020" name="Microbiol. Resour. Announc.">
        <title>Complete Genome Sequence of Novel Psychrotolerant Legionella Strain TUM19329, Isolated from Antarctic Lake Sediment.</title>
        <authorList>
            <person name="Shimada S."/>
            <person name="Nakai R."/>
            <person name="Aoki K."/>
            <person name="Shimoeda N."/>
            <person name="Ohno G."/>
            <person name="Miyazaki Y."/>
            <person name="Kudoh S."/>
            <person name="Imura S."/>
            <person name="Watanabe K."/>
            <person name="Ishii Y."/>
            <person name="Tateda K."/>
        </authorList>
    </citation>
    <scope>NUCLEOTIDE SEQUENCE [LARGE SCALE GENOMIC DNA]</scope>
    <source>
        <strain evidence="1">TUM19329</strain>
    </source>
</reference>
<protein>
    <submittedName>
        <fullName evidence="1">Uncharacterized protein</fullName>
    </submittedName>
</protein>
<evidence type="ECO:0000313" key="2">
    <source>
        <dbReference type="Proteomes" id="UP000502894"/>
    </source>
</evidence>
<name>A0A6F8T7V6_9GAMM</name>
<keyword evidence="2" id="KW-1185">Reference proteome</keyword>
<accession>A0A6F8T7V6</accession>
<dbReference type="EMBL" id="AP022839">
    <property type="protein sequence ID" value="BCA96498.1"/>
    <property type="molecule type" value="Genomic_DNA"/>
</dbReference>